<proteinExistence type="predicted"/>
<evidence type="ECO:0000313" key="2">
    <source>
        <dbReference type="EMBL" id="AEA42863.1"/>
    </source>
</evidence>
<dbReference type="HOGENOM" id="CLU_122381_1_0_10"/>
<evidence type="ECO:0000259" key="1">
    <source>
        <dbReference type="Pfam" id="PF25191"/>
    </source>
</evidence>
<dbReference type="RefSeq" id="WP_013685635.1">
    <property type="nucleotide sequence ID" value="NC_015321.1"/>
</dbReference>
<dbReference type="KEGG" id="fte:Fluta_0862"/>
<protein>
    <recommendedName>
        <fullName evidence="1">DUF7832 domain-containing protein</fullName>
    </recommendedName>
</protein>
<dbReference type="EMBL" id="CP002542">
    <property type="protein sequence ID" value="AEA42863.1"/>
    <property type="molecule type" value="Genomic_DNA"/>
</dbReference>
<dbReference type="OrthoDB" id="4827574at2"/>
<dbReference type="InterPro" id="IPR057154">
    <property type="entry name" value="DUF7832"/>
</dbReference>
<dbReference type="eggNOG" id="ENOG5032CX0">
    <property type="taxonomic scope" value="Bacteria"/>
</dbReference>
<organism evidence="2 3">
    <name type="scientific">Fluviicola taffensis (strain DSM 16823 / NCIMB 13979 / RW262)</name>
    <dbReference type="NCBI Taxonomy" id="755732"/>
    <lineage>
        <taxon>Bacteria</taxon>
        <taxon>Pseudomonadati</taxon>
        <taxon>Bacteroidota</taxon>
        <taxon>Flavobacteriia</taxon>
        <taxon>Flavobacteriales</taxon>
        <taxon>Crocinitomicaceae</taxon>
        <taxon>Fluviicola</taxon>
    </lineage>
</organism>
<dbReference type="STRING" id="755732.Fluta_0862"/>
<accession>F2IJH5</accession>
<reference evidence="2 3" key="1">
    <citation type="journal article" date="2011" name="Stand. Genomic Sci.">
        <title>Complete genome sequence of the gliding freshwater bacterium Fluviicola taffensis type strain (RW262).</title>
        <authorList>
            <person name="Woyke T."/>
            <person name="Chertkov O."/>
            <person name="Lapidus A."/>
            <person name="Nolan M."/>
            <person name="Lucas S."/>
            <person name="Del Rio T.G."/>
            <person name="Tice H."/>
            <person name="Cheng J.F."/>
            <person name="Tapia R."/>
            <person name="Han C."/>
            <person name="Goodwin L."/>
            <person name="Pitluck S."/>
            <person name="Liolios K."/>
            <person name="Pagani I."/>
            <person name="Ivanova N."/>
            <person name="Huntemann M."/>
            <person name="Mavromatis K."/>
            <person name="Mikhailova N."/>
            <person name="Pati A."/>
            <person name="Chen A."/>
            <person name="Palaniappan K."/>
            <person name="Land M."/>
            <person name="Hauser L."/>
            <person name="Brambilla E.M."/>
            <person name="Rohde M."/>
            <person name="Mwirichia R."/>
            <person name="Sikorski J."/>
            <person name="Tindall B.J."/>
            <person name="Goker M."/>
            <person name="Bristow J."/>
            <person name="Eisen J.A."/>
            <person name="Markowitz V."/>
            <person name="Hugenholtz P."/>
            <person name="Klenk H.P."/>
            <person name="Kyrpides N.C."/>
        </authorList>
    </citation>
    <scope>NUCLEOTIDE SEQUENCE [LARGE SCALE GENOMIC DNA]</scope>
    <source>
        <strain evidence="3">DSM 16823 / RW262 / RW262</strain>
    </source>
</reference>
<feature type="domain" description="DUF7832" evidence="1">
    <location>
        <begin position="4"/>
        <end position="115"/>
    </location>
</feature>
<evidence type="ECO:0000313" key="3">
    <source>
        <dbReference type="Proteomes" id="UP000007463"/>
    </source>
</evidence>
<keyword evidence="3" id="KW-1185">Reference proteome</keyword>
<sequence length="151" mass="18267">MASIDQANWHYGGDFPKGLPKENGGTHIGMYLNWIIDNNLLEKTFLEDSAEGIQKVKSRKITGREFLFEYCDEKLLEYFLNEEGLEFTTRYYKRLGTYMYDYDELLKGKYDSLYEIPNTWENYDLITTKITKEFEKWKSRRTKKSWQFWKK</sequence>
<dbReference type="Proteomes" id="UP000007463">
    <property type="component" value="Chromosome"/>
</dbReference>
<dbReference type="AlphaFoldDB" id="F2IJH5"/>
<gene>
    <name evidence="2" type="ordered locus">Fluta_0862</name>
</gene>
<dbReference type="Pfam" id="PF25191">
    <property type="entry name" value="DUF7832"/>
    <property type="match status" value="1"/>
</dbReference>
<name>F2IJH5_FLUTR</name>
<reference evidence="3" key="2">
    <citation type="submission" date="2011-02" db="EMBL/GenBank/DDBJ databases">
        <title>The complete genome of Fluviicola taffensis DSM 16823.</title>
        <authorList>
            <consortium name="US DOE Joint Genome Institute (JGI-PGF)"/>
            <person name="Lucas S."/>
            <person name="Copeland A."/>
            <person name="Lapidus A."/>
            <person name="Bruce D."/>
            <person name="Goodwin L."/>
            <person name="Pitluck S."/>
            <person name="Kyrpides N."/>
            <person name="Mavromatis K."/>
            <person name="Ivanova N."/>
            <person name="Mikhailova N."/>
            <person name="Pagani I."/>
            <person name="Chertkov O."/>
            <person name="Detter J.C."/>
            <person name="Han C."/>
            <person name="Tapia R."/>
            <person name="Land M."/>
            <person name="Hauser L."/>
            <person name="Markowitz V."/>
            <person name="Cheng J.-F."/>
            <person name="Hugenholtz P."/>
            <person name="Woyke T."/>
            <person name="Wu D."/>
            <person name="Tindall B."/>
            <person name="Pomrenke H.G."/>
            <person name="Brambilla E."/>
            <person name="Klenk H.-P."/>
            <person name="Eisen J.A."/>
        </authorList>
    </citation>
    <scope>NUCLEOTIDE SEQUENCE [LARGE SCALE GENOMIC DNA]</scope>
    <source>
        <strain evidence="3">DSM 16823 / RW262 / RW262</strain>
    </source>
</reference>